<dbReference type="FunFam" id="3.90.550.10:FF:000029">
    <property type="entry name" value="Polypeptide N-acetylgalactosaminyltransferase"/>
    <property type="match status" value="1"/>
</dbReference>
<dbReference type="Gene3D" id="3.90.550.10">
    <property type="entry name" value="Spore Coat Polysaccharide Biosynthesis Protein SpsA, Chain A"/>
    <property type="match status" value="1"/>
</dbReference>
<comment type="cofactor">
    <cofactor evidence="1 20">
        <name>Mn(2+)</name>
        <dbReference type="ChEBI" id="CHEBI:29035"/>
    </cofactor>
</comment>
<keyword evidence="23" id="KW-1185">Reference proteome</keyword>
<dbReference type="Pfam" id="PF00652">
    <property type="entry name" value="Ricin_B_lectin"/>
    <property type="match status" value="1"/>
</dbReference>
<dbReference type="SUPFAM" id="SSF53448">
    <property type="entry name" value="Nucleotide-diphospho-sugar transferases"/>
    <property type="match status" value="1"/>
</dbReference>
<dbReference type="FunFam" id="2.80.10.50:FF:000011">
    <property type="entry name" value="Polypeptide N-acetylgalactosaminyltransferase"/>
    <property type="match status" value="1"/>
</dbReference>
<keyword evidence="13 20" id="KW-0333">Golgi apparatus</keyword>
<reference evidence="22" key="1">
    <citation type="submission" date="2022-08" db="UniProtKB">
        <authorList>
            <consortium name="EnsemblMetazoa"/>
        </authorList>
    </citation>
    <scope>IDENTIFICATION</scope>
    <source>
        <strain evidence="22">05x7-T-G4-1.051#20</strain>
    </source>
</reference>
<evidence type="ECO:0000256" key="6">
    <source>
        <dbReference type="ARBA" id="ARBA00022676"/>
    </source>
</evidence>
<evidence type="ECO:0000256" key="1">
    <source>
        <dbReference type="ARBA" id="ARBA00001936"/>
    </source>
</evidence>
<dbReference type="EC" id="2.4.1.-" evidence="20"/>
<dbReference type="CDD" id="cd23439">
    <property type="entry name" value="beta-trefoil_Ricin_GALNT10-like"/>
    <property type="match status" value="1"/>
</dbReference>
<evidence type="ECO:0000256" key="18">
    <source>
        <dbReference type="ARBA" id="ARBA00050905"/>
    </source>
</evidence>
<evidence type="ECO:0000256" key="19">
    <source>
        <dbReference type="ARBA" id="ARBA00052209"/>
    </source>
</evidence>
<dbReference type="PANTHER" id="PTHR11675:SF134">
    <property type="entry name" value="N-ACETYLGALACTOSAMINYLTRANSFERASE 4-RELATED"/>
    <property type="match status" value="1"/>
</dbReference>
<keyword evidence="11" id="KW-0735">Signal-anchor</keyword>
<dbReference type="InterPro" id="IPR000772">
    <property type="entry name" value="Ricin_B_lectin"/>
</dbReference>
<dbReference type="Gene3D" id="2.80.10.50">
    <property type="match status" value="1"/>
</dbReference>
<dbReference type="InterPro" id="IPR035992">
    <property type="entry name" value="Ricin_B-like_lectins"/>
</dbReference>
<dbReference type="OrthoDB" id="6159198at2759"/>
<keyword evidence="6 20" id="KW-0328">Glycosyltransferase</keyword>
<dbReference type="SUPFAM" id="SSF50370">
    <property type="entry name" value="Ricin B-like lectins"/>
    <property type="match status" value="1"/>
</dbReference>
<evidence type="ECO:0000313" key="23">
    <source>
        <dbReference type="Proteomes" id="UP000005408"/>
    </source>
</evidence>
<evidence type="ECO:0000256" key="11">
    <source>
        <dbReference type="ARBA" id="ARBA00022968"/>
    </source>
</evidence>
<dbReference type="InterPro" id="IPR001173">
    <property type="entry name" value="Glyco_trans_2-like"/>
</dbReference>
<comment type="caution">
    <text evidence="20">Lacks conserved residue(s) required for the propagation of feature annotation.</text>
</comment>
<keyword evidence="17 20" id="KW-0464">Manganese</keyword>
<evidence type="ECO:0000256" key="9">
    <source>
        <dbReference type="ARBA" id="ARBA00022723"/>
    </source>
</evidence>
<dbReference type="GO" id="GO:0046872">
    <property type="term" value="F:metal ion binding"/>
    <property type="evidence" value="ECO:0007669"/>
    <property type="project" value="UniProtKB-KW"/>
</dbReference>
<evidence type="ECO:0000256" key="8">
    <source>
        <dbReference type="ARBA" id="ARBA00022692"/>
    </source>
</evidence>
<evidence type="ECO:0000256" key="3">
    <source>
        <dbReference type="ARBA" id="ARBA00004922"/>
    </source>
</evidence>
<evidence type="ECO:0000256" key="5">
    <source>
        <dbReference type="ARBA" id="ARBA00012644"/>
    </source>
</evidence>
<comment type="pathway">
    <text evidence="3 20">Protein modification; protein glycosylation.</text>
</comment>
<evidence type="ECO:0000259" key="21">
    <source>
        <dbReference type="SMART" id="SM00458"/>
    </source>
</evidence>
<keyword evidence="10 20" id="KW-0430">Lectin</keyword>
<keyword evidence="9" id="KW-0479">Metal-binding</keyword>
<organism evidence="22 23">
    <name type="scientific">Magallana gigas</name>
    <name type="common">Pacific oyster</name>
    <name type="synonym">Crassostrea gigas</name>
    <dbReference type="NCBI Taxonomy" id="29159"/>
    <lineage>
        <taxon>Eukaryota</taxon>
        <taxon>Metazoa</taxon>
        <taxon>Spiralia</taxon>
        <taxon>Lophotrochozoa</taxon>
        <taxon>Mollusca</taxon>
        <taxon>Bivalvia</taxon>
        <taxon>Autobranchia</taxon>
        <taxon>Pteriomorphia</taxon>
        <taxon>Ostreida</taxon>
        <taxon>Ostreoidea</taxon>
        <taxon>Ostreidae</taxon>
        <taxon>Magallana</taxon>
    </lineage>
</organism>
<evidence type="ECO:0000256" key="4">
    <source>
        <dbReference type="ARBA" id="ARBA00005680"/>
    </source>
</evidence>
<evidence type="ECO:0000256" key="12">
    <source>
        <dbReference type="ARBA" id="ARBA00022989"/>
    </source>
</evidence>
<comment type="catalytic activity">
    <reaction evidence="18">
        <text>L-threonyl-[protein] + UDP-N-acetyl-alpha-D-galactosamine = a 3-O-[N-acetyl-alpha-D-galactosaminyl]-L-threonyl-[protein] + UDP + H(+)</text>
        <dbReference type="Rhea" id="RHEA:52424"/>
        <dbReference type="Rhea" id="RHEA-COMP:11060"/>
        <dbReference type="Rhea" id="RHEA-COMP:11689"/>
        <dbReference type="ChEBI" id="CHEBI:15378"/>
        <dbReference type="ChEBI" id="CHEBI:30013"/>
        <dbReference type="ChEBI" id="CHEBI:58223"/>
        <dbReference type="ChEBI" id="CHEBI:67138"/>
        <dbReference type="ChEBI" id="CHEBI:87075"/>
        <dbReference type="EC" id="2.4.1.41"/>
    </reaction>
</comment>
<comment type="similarity">
    <text evidence="4 20">Belongs to the glycosyltransferase 2 family. GalNAc-T subfamily.</text>
</comment>
<evidence type="ECO:0000256" key="15">
    <source>
        <dbReference type="ARBA" id="ARBA00023157"/>
    </source>
</evidence>
<dbReference type="SMART" id="SM00458">
    <property type="entry name" value="RICIN"/>
    <property type="match status" value="1"/>
</dbReference>
<evidence type="ECO:0000256" key="14">
    <source>
        <dbReference type="ARBA" id="ARBA00023136"/>
    </source>
</evidence>
<protein>
    <recommendedName>
        <fullName evidence="5 20">Polypeptide N-acetylgalactosaminyltransferase</fullName>
        <ecNumber evidence="20">2.4.1.-</ecNumber>
    </recommendedName>
    <alternativeName>
        <fullName evidence="20">Protein-UDP acetylgalactosaminyltransferase</fullName>
    </alternativeName>
</protein>
<feature type="transmembrane region" description="Helical" evidence="20">
    <location>
        <begin position="55"/>
        <end position="76"/>
    </location>
</feature>
<sequence length="645" mass="74976">MLRLKTRLTSGSLKWFPLYVVIFQTFDTFVNIICKQPRLYLIRCEVNTRRMRRNTVTLLKYLIVGCVIVLGGPLILKKLFGSDTPPDLYIDARNVLPKVQKSGKNPYAGDPLKKIDWHDYKKIAEDEQRTGPGEQGQALILSPDEEKKKGDLYKVNGFNAYASDKISLHRSLKDIRHSDCKKKKYLNHLMNASVIVPFHNEHWSTLLRTAWSVLNRSPKHLIHEVILVDDYSSKEHCKQPLDDYVKEHFTNVKVVRAKKREGLIRTRLLGARAATGQVLIFLDSHCEANINWLPPLLEPIAEDYKTVVCPFIDVIDFENFAYRAQDEGARGAFDWEFFYKRLPLLEEDLKHPAEPFKSPVMAGGLFAISTKWFWEMGGYDPGLDIWGGEQYELSFKLWQCGGMMVDAPCSRIGHIYRKFAPFPNPGVGDFVGRNYRRVAEVWMDEYAEYLYKRRPHYRNIDPGDVSEQKAIRDKLHCKPFKWFMEEVAFDLPKFYPPVEPPPFASGEVRNKAANMCLDTRYKGQNERFDLQPCLKDGKGGGEQQFEFTWHKDIRPGKRTVCFDVSQSIKKAPVILFNCHGMGGNQRFKYNIDTQQIYHVISNQCLDCDRDRHEIFMNPCDKTSETQMWKVEHVHEDEVRKEWDAK</sequence>
<keyword evidence="16" id="KW-0325">Glycoprotein</keyword>
<keyword evidence="8 20" id="KW-0812">Transmembrane</keyword>
<evidence type="ECO:0000256" key="2">
    <source>
        <dbReference type="ARBA" id="ARBA00004323"/>
    </source>
</evidence>
<feature type="transmembrane region" description="Helical" evidence="20">
    <location>
        <begin position="15"/>
        <end position="34"/>
    </location>
</feature>
<dbReference type="Proteomes" id="UP000005408">
    <property type="component" value="Unassembled WGS sequence"/>
</dbReference>
<dbReference type="GO" id="GO:0000139">
    <property type="term" value="C:Golgi membrane"/>
    <property type="evidence" value="ECO:0007669"/>
    <property type="project" value="UniProtKB-SubCell"/>
</dbReference>
<evidence type="ECO:0000256" key="17">
    <source>
        <dbReference type="ARBA" id="ARBA00023211"/>
    </source>
</evidence>
<dbReference type="InterPro" id="IPR045885">
    <property type="entry name" value="GalNAc-T"/>
</dbReference>
<keyword evidence="15 20" id="KW-1015">Disulfide bond</keyword>
<dbReference type="PROSITE" id="PS50231">
    <property type="entry name" value="RICIN_B_LECTIN"/>
    <property type="match status" value="1"/>
</dbReference>
<keyword evidence="14 20" id="KW-0472">Membrane</keyword>
<keyword evidence="12 20" id="KW-1133">Transmembrane helix</keyword>
<evidence type="ECO:0000256" key="20">
    <source>
        <dbReference type="RuleBase" id="RU361242"/>
    </source>
</evidence>
<comment type="subcellular location">
    <subcellularLocation>
        <location evidence="2 20">Golgi apparatus membrane</location>
        <topology evidence="2 20">Single-pass type II membrane protein</topology>
    </subcellularLocation>
</comment>
<dbReference type="InterPro" id="IPR029044">
    <property type="entry name" value="Nucleotide-diphossugar_trans"/>
</dbReference>
<evidence type="ECO:0000256" key="13">
    <source>
        <dbReference type="ARBA" id="ARBA00023034"/>
    </source>
</evidence>
<dbReference type="GO" id="GO:0004653">
    <property type="term" value="F:polypeptide N-acetylgalactosaminyltransferase activity"/>
    <property type="evidence" value="ECO:0007669"/>
    <property type="project" value="UniProtKB-EC"/>
</dbReference>
<accession>A0A8W8KSF5</accession>
<dbReference type="AlphaFoldDB" id="A0A8W8KSF5"/>
<evidence type="ECO:0000256" key="7">
    <source>
        <dbReference type="ARBA" id="ARBA00022679"/>
    </source>
</evidence>
<dbReference type="Pfam" id="PF00535">
    <property type="entry name" value="Glycos_transf_2"/>
    <property type="match status" value="1"/>
</dbReference>
<keyword evidence="7 20" id="KW-0808">Transferase</keyword>
<dbReference type="CDD" id="cd02510">
    <property type="entry name" value="pp-GalNAc-T"/>
    <property type="match status" value="1"/>
</dbReference>
<dbReference type="GO" id="GO:0030246">
    <property type="term" value="F:carbohydrate binding"/>
    <property type="evidence" value="ECO:0007669"/>
    <property type="project" value="UniProtKB-KW"/>
</dbReference>
<dbReference type="GO" id="GO:0006493">
    <property type="term" value="P:protein O-linked glycosylation"/>
    <property type="evidence" value="ECO:0007669"/>
    <property type="project" value="TreeGrafter"/>
</dbReference>
<feature type="domain" description="Ricin B lectin" evidence="21">
    <location>
        <begin position="502"/>
        <end position="631"/>
    </location>
</feature>
<evidence type="ECO:0000313" key="22">
    <source>
        <dbReference type="EnsemblMetazoa" id="G24761.2:cds"/>
    </source>
</evidence>
<comment type="catalytic activity">
    <reaction evidence="19">
        <text>L-seryl-[protein] + UDP-N-acetyl-alpha-D-galactosamine = a 3-O-[N-acetyl-alpha-D-galactosaminyl]-L-seryl-[protein] + UDP + H(+)</text>
        <dbReference type="Rhea" id="RHEA:23956"/>
        <dbReference type="Rhea" id="RHEA-COMP:9863"/>
        <dbReference type="Rhea" id="RHEA-COMP:12788"/>
        <dbReference type="ChEBI" id="CHEBI:15378"/>
        <dbReference type="ChEBI" id="CHEBI:29999"/>
        <dbReference type="ChEBI" id="CHEBI:53604"/>
        <dbReference type="ChEBI" id="CHEBI:58223"/>
        <dbReference type="ChEBI" id="CHEBI:67138"/>
        <dbReference type="EC" id="2.4.1.41"/>
    </reaction>
</comment>
<dbReference type="OMA" id="KTQFWEL"/>
<dbReference type="PANTHER" id="PTHR11675">
    <property type="entry name" value="N-ACETYLGALACTOSAMINYLTRANSFERASE"/>
    <property type="match status" value="1"/>
</dbReference>
<proteinExistence type="inferred from homology"/>
<name>A0A8W8KSF5_MAGGI</name>
<dbReference type="EnsemblMetazoa" id="G24761.2">
    <property type="protein sequence ID" value="G24761.2:cds"/>
    <property type="gene ID" value="G24761"/>
</dbReference>
<evidence type="ECO:0000256" key="16">
    <source>
        <dbReference type="ARBA" id="ARBA00023180"/>
    </source>
</evidence>
<evidence type="ECO:0000256" key="10">
    <source>
        <dbReference type="ARBA" id="ARBA00022734"/>
    </source>
</evidence>